<sequence>MKGIPFIVLMMALLVMVGGCSQTEVKNDLSPANEEENQTASPGLGDDNGEEAQPSETDSASDENLSENMNIDEYLNAHYKIDGTHYETDVWESDSGMTNYTVKLLPDTEEYSQEINEKFQHGHMKSYEETEMMFDMAKQIMDELPEVKNKSRVDSVSWVSYDGEFKVVLIQDFEKSKHQADGEGLSKYTSNQIEYARVWLQLGPNQEIDELNVRHIPAGEKLNLDDETSASYPEDVIQLAGSRLVDGSVTYSGNGDGTINVYNIPLRWDGKYPAGKDFYNKIIQSTKLVRIDTGDDQDVIRLIKLLNVH</sequence>
<evidence type="ECO:0000256" key="1">
    <source>
        <dbReference type="SAM" id="MobiDB-lite"/>
    </source>
</evidence>
<reference evidence="3 4" key="1">
    <citation type="submission" date="2013-06" db="EMBL/GenBank/DDBJ databases">
        <title>Whole genome shotgun sequence of Bacillus selenatarsenatis SF-1.</title>
        <authorList>
            <person name="Kuroda M."/>
            <person name="Sei K."/>
            <person name="Yamashita M."/>
            <person name="Ike M."/>
        </authorList>
    </citation>
    <scope>NUCLEOTIDE SEQUENCE [LARGE SCALE GENOMIC DNA]</scope>
    <source>
        <strain evidence="3 4">SF-1</strain>
    </source>
</reference>
<dbReference type="EMBL" id="BASE01000091">
    <property type="protein sequence ID" value="GAM15729.1"/>
    <property type="molecule type" value="Genomic_DNA"/>
</dbReference>
<organism evidence="3 4">
    <name type="scientific">Mesobacillus selenatarsenatis (strain DSM 18680 / JCM 14380 / FERM P-15431 / SF-1)</name>
    <dbReference type="NCBI Taxonomy" id="1321606"/>
    <lineage>
        <taxon>Bacteria</taxon>
        <taxon>Bacillati</taxon>
        <taxon>Bacillota</taxon>
        <taxon>Bacilli</taxon>
        <taxon>Bacillales</taxon>
        <taxon>Bacillaceae</taxon>
        <taxon>Mesobacillus</taxon>
    </lineage>
</organism>
<evidence type="ECO:0000313" key="4">
    <source>
        <dbReference type="Proteomes" id="UP000031014"/>
    </source>
</evidence>
<protein>
    <recommendedName>
        <fullName evidence="5">Lipoprotein</fullName>
    </recommendedName>
</protein>
<proteinExistence type="predicted"/>
<keyword evidence="2" id="KW-0732">Signal</keyword>
<evidence type="ECO:0008006" key="5">
    <source>
        <dbReference type="Google" id="ProtNLM"/>
    </source>
</evidence>
<feature type="chain" id="PRO_5038828300" description="Lipoprotein" evidence="2">
    <location>
        <begin position="22"/>
        <end position="309"/>
    </location>
</feature>
<comment type="caution">
    <text evidence="3">The sequence shown here is derived from an EMBL/GenBank/DDBJ whole genome shotgun (WGS) entry which is preliminary data.</text>
</comment>
<name>A0A0A8X8V9_MESS1</name>
<evidence type="ECO:0000256" key="2">
    <source>
        <dbReference type="SAM" id="SignalP"/>
    </source>
</evidence>
<keyword evidence="4" id="KW-1185">Reference proteome</keyword>
<evidence type="ECO:0000313" key="3">
    <source>
        <dbReference type="EMBL" id="GAM15729.1"/>
    </source>
</evidence>
<dbReference type="Proteomes" id="UP000031014">
    <property type="component" value="Unassembled WGS sequence"/>
</dbReference>
<accession>A0A0A8X8V9</accession>
<dbReference type="AlphaFoldDB" id="A0A0A8X8V9"/>
<dbReference type="STRING" id="1321606.SAMD00020551_3887"/>
<dbReference type="PROSITE" id="PS51257">
    <property type="entry name" value="PROKAR_LIPOPROTEIN"/>
    <property type="match status" value="1"/>
</dbReference>
<gene>
    <name evidence="3" type="ORF">SAMD00020551_3887</name>
</gene>
<feature type="region of interest" description="Disordered" evidence="1">
    <location>
        <begin position="26"/>
        <end position="65"/>
    </location>
</feature>
<feature type="signal peptide" evidence="2">
    <location>
        <begin position="1"/>
        <end position="21"/>
    </location>
</feature>